<dbReference type="InterPro" id="IPR008023">
    <property type="entry name" value="DUF748"/>
</dbReference>
<organism evidence="2 3">
    <name type="scientific">Lysobacter cavernae</name>
    <dbReference type="NCBI Taxonomy" id="1685901"/>
    <lineage>
        <taxon>Bacteria</taxon>
        <taxon>Pseudomonadati</taxon>
        <taxon>Pseudomonadota</taxon>
        <taxon>Gammaproteobacteria</taxon>
        <taxon>Lysobacterales</taxon>
        <taxon>Lysobacteraceae</taxon>
        <taxon>Lysobacter</taxon>
    </lineage>
</organism>
<sequence>MAKFVRSKLFVIPALLVLAVGLYALAGFWLVPKLIRSQATQFVATELRDKSLALGEIRFNPFNFQLDVRDIAISDRGKRMVALQRLFADFEAKSLWKRAWTFARVDLDAPYADTLIRPDGSLNLAELAPESDTPDAPLPHVWIEDLAVRRGRVDFADQSRSLQPRKVLSPIEFSLKNFHTTSGGGGFRLAASSDEGERFNWSGRLSLKPLASDGRFGIAALKARSVHEFFSDELPLQLSQGAFDLSGSYRFAIVPQAGMRLEATLPRITATDLGLRASGIDRDWVTLPKASLDNTRLVLHEQRLTIDALHVTGLKAELRREADGSLNLDRLLAPPTTASTAPATATPATTGAGDDWQFALGKVELAQADVAFEDRAVTPAVKFQLAPLALSTGGLSLDFSKPVAFNLQTTVNGVAPLTVSGEVVPDTVAAKLQVDVAKLPLLQVKPYLPDYPALQLQSGAVAANGTLTLQPEPAPGPELRFAGTATVTGFDLTEAANRRPFLSWDRLVAEGVDYTMAPDTLSIDTVRTTKPFARVIVAPDRSVNLVTLFGDAAPTGTPAPPAMASAPEMPIKIGRLLLDNGVMSFADLSIEPNFQANIQALRGSITGVSTVGGKPTKIDLDGHVINRFSPVEINGETNVAAYDQHTDVRMKFSNIELPIFNPYSGRYAGYAIAKGKLTTELHYRIDDRKLAADHHVIIDQLEWGQAIDSKDKVSLPIRLATSLLKNRKGVIDLNLPVTGSLDDPTFRVWPVVWQIIKNLLVKIVAAPFDFIGSLFKGAENAQFVDFAPGSAELPEASKTALAALAQGLADRPALKLDIPAGPALAADAAALTQQRFVAALATVNDGAAPDYATLERKDKLNLLEDLYRKELGHKPRPPETAQVAAEAGEDSTRKERKAARQYGETAWLEEQLRPRYQVDDNELVKLGQARATAVQEALLAGDALDPARVFLAGNQQAEVKDDKVRVKLELE</sequence>
<keyword evidence="3" id="KW-1185">Reference proteome</keyword>
<feature type="region of interest" description="Disordered" evidence="1">
    <location>
        <begin position="871"/>
        <end position="898"/>
    </location>
</feature>
<protein>
    <submittedName>
        <fullName evidence="2">DUF748 domain-containing protein</fullName>
    </submittedName>
</protein>
<dbReference type="PANTHER" id="PTHR30441">
    <property type="entry name" value="DUF748 DOMAIN-CONTAINING PROTEIN"/>
    <property type="match status" value="1"/>
</dbReference>
<dbReference type="RefSeq" id="WP_386758177.1">
    <property type="nucleotide sequence ID" value="NZ_JBHRXK010000002.1"/>
</dbReference>
<dbReference type="PANTHER" id="PTHR30441:SF8">
    <property type="entry name" value="DUF748 DOMAIN-CONTAINING PROTEIN"/>
    <property type="match status" value="1"/>
</dbReference>
<dbReference type="Pfam" id="PF05359">
    <property type="entry name" value="DUF748"/>
    <property type="match status" value="2"/>
</dbReference>
<reference evidence="3" key="1">
    <citation type="journal article" date="2019" name="Int. J. Syst. Evol. Microbiol.">
        <title>The Global Catalogue of Microorganisms (GCM) 10K type strain sequencing project: providing services to taxonomists for standard genome sequencing and annotation.</title>
        <authorList>
            <consortium name="The Broad Institute Genomics Platform"/>
            <consortium name="The Broad Institute Genome Sequencing Center for Infectious Disease"/>
            <person name="Wu L."/>
            <person name="Ma J."/>
        </authorList>
    </citation>
    <scope>NUCLEOTIDE SEQUENCE [LARGE SCALE GENOMIC DNA]</scope>
    <source>
        <strain evidence="3">KCTC 42875</strain>
    </source>
</reference>
<evidence type="ECO:0000313" key="2">
    <source>
        <dbReference type="EMBL" id="MFC3550411.1"/>
    </source>
</evidence>
<accession>A0ABV7RP60</accession>
<dbReference type="InterPro" id="IPR052894">
    <property type="entry name" value="AsmA-related"/>
</dbReference>
<name>A0ABV7RP60_9GAMM</name>
<comment type="caution">
    <text evidence="2">The sequence shown here is derived from an EMBL/GenBank/DDBJ whole genome shotgun (WGS) entry which is preliminary data.</text>
</comment>
<dbReference type="Proteomes" id="UP001595740">
    <property type="component" value="Unassembled WGS sequence"/>
</dbReference>
<dbReference type="EMBL" id="JBHRXK010000002">
    <property type="protein sequence ID" value="MFC3550411.1"/>
    <property type="molecule type" value="Genomic_DNA"/>
</dbReference>
<proteinExistence type="predicted"/>
<evidence type="ECO:0000313" key="3">
    <source>
        <dbReference type="Proteomes" id="UP001595740"/>
    </source>
</evidence>
<gene>
    <name evidence="2" type="ORF">ACFOLC_05225</name>
</gene>
<evidence type="ECO:0000256" key="1">
    <source>
        <dbReference type="SAM" id="MobiDB-lite"/>
    </source>
</evidence>